<evidence type="ECO:0000313" key="1">
    <source>
        <dbReference type="EMBL" id="KAK1579619.1"/>
    </source>
</evidence>
<dbReference type="RefSeq" id="XP_060410738.1">
    <property type="nucleotide sequence ID" value="XM_060560258.1"/>
</dbReference>
<gene>
    <name evidence="1" type="ORF">LY79DRAFT_582430</name>
</gene>
<accession>A0AAD8PRX5</accession>
<sequence>MGPWTWSRSWLVFSKDPDSQFNLCNDRAVYNENTNTPSVTVGYPPSMSFDVVDGLGCSYEGSGDSVGSLSCTGISNVRCKSLDEFVPRGILNNPTIKARVYCLWGTSARN</sequence>
<dbReference type="Proteomes" id="UP001230504">
    <property type="component" value="Unassembled WGS sequence"/>
</dbReference>
<dbReference type="AlphaFoldDB" id="A0AAD8PRX5"/>
<dbReference type="GeneID" id="85444498"/>
<name>A0AAD8PRX5_9PEZI</name>
<proteinExistence type="predicted"/>
<organism evidence="1 2">
    <name type="scientific">Colletotrichum navitas</name>
    <dbReference type="NCBI Taxonomy" id="681940"/>
    <lineage>
        <taxon>Eukaryota</taxon>
        <taxon>Fungi</taxon>
        <taxon>Dikarya</taxon>
        <taxon>Ascomycota</taxon>
        <taxon>Pezizomycotina</taxon>
        <taxon>Sordariomycetes</taxon>
        <taxon>Hypocreomycetidae</taxon>
        <taxon>Glomerellales</taxon>
        <taxon>Glomerellaceae</taxon>
        <taxon>Colletotrichum</taxon>
        <taxon>Colletotrichum graminicola species complex</taxon>
    </lineage>
</organism>
<protein>
    <submittedName>
        <fullName evidence="1">Uncharacterized protein</fullName>
    </submittedName>
</protein>
<evidence type="ECO:0000313" key="2">
    <source>
        <dbReference type="Proteomes" id="UP001230504"/>
    </source>
</evidence>
<reference evidence="1" key="1">
    <citation type="submission" date="2021-06" db="EMBL/GenBank/DDBJ databases">
        <title>Comparative genomics, transcriptomics and evolutionary studies reveal genomic signatures of adaptation to plant cell wall in hemibiotrophic fungi.</title>
        <authorList>
            <consortium name="DOE Joint Genome Institute"/>
            <person name="Baroncelli R."/>
            <person name="Diaz J.F."/>
            <person name="Benocci T."/>
            <person name="Peng M."/>
            <person name="Battaglia E."/>
            <person name="Haridas S."/>
            <person name="Andreopoulos W."/>
            <person name="Labutti K."/>
            <person name="Pangilinan J."/>
            <person name="Floch G.L."/>
            <person name="Makela M.R."/>
            <person name="Henrissat B."/>
            <person name="Grigoriev I.V."/>
            <person name="Crouch J.A."/>
            <person name="De Vries R.P."/>
            <person name="Sukno S.A."/>
            <person name="Thon M.R."/>
        </authorList>
    </citation>
    <scope>NUCLEOTIDE SEQUENCE</scope>
    <source>
        <strain evidence="1">CBS 125086</strain>
    </source>
</reference>
<comment type="caution">
    <text evidence="1">The sequence shown here is derived from an EMBL/GenBank/DDBJ whole genome shotgun (WGS) entry which is preliminary data.</text>
</comment>
<dbReference type="EMBL" id="JAHLJV010000064">
    <property type="protein sequence ID" value="KAK1579619.1"/>
    <property type="molecule type" value="Genomic_DNA"/>
</dbReference>
<keyword evidence="2" id="KW-1185">Reference proteome</keyword>